<proteinExistence type="predicted"/>
<keyword evidence="3" id="KW-1185">Reference proteome</keyword>
<feature type="chain" id="PRO_5046434219" evidence="1">
    <location>
        <begin position="22"/>
        <end position="269"/>
    </location>
</feature>
<gene>
    <name evidence="2" type="ORF">V0U79_03095</name>
</gene>
<accession>A0ABU7LN37</accession>
<evidence type="ECO:0000313" key="2">
    <source>
        <dbReference type="EMBL" id="MEE2525338.1"/>
    </source>
</evidence>
<dbReference type="RefSeq" id="WP_330198001.1">
    <property type="nucleotide sequence ID" value="NZ_JAZDRP010000002.1"/>
</dbReference>
<dbReference type="Proteomes" id="UP001354971">
    <property type="component" value="Unassembled WGS sequence"/>
</dbReference>
<sequence length="269" mass="29329">MPVRPIALLFAFACLTPFAIADDAFTRNPDRDAVGRLLTYERSNQDGTRPERIDVYRASETRLEVMKSVAPCTNAALVSAELDFETWSADTITGGALLPGAEVMEFAFLTHDRAANRLDVEVRLPDQTLTFEMETGGGTLHVYDFDLASLTALTPYLADPEAGFLTRFALMWPDPEDPGISMMGEAVFAFDERGVEGGREVLTYTTSGNALGDGYLWLDAEDGYIVEAAFEAPNHPGYDDFRLRLIGASDIGAEGWRGHLAAHFEGCGG</sequence>
<comment type="caution">
    <text evidence="2">The sequence shown here is derived from an EMBL/GenBank/DDBJ whole genome shotgun (WGS) entry which is preliminary data.</text>
</comment>
<keyword evidence="1" id="KW-0732">Signal</keyword>
<feature type="signal peptide" evidence="1">
    <location>
        <begin position="1"/>
        <end position="21"/>
    </location>
</feature>
<evidence type="ECO:0000256" key="1">
    <source>
        <dbReference type="SAM" id="SignalP"/>
    </source>
</evidence>
<dbReference type="EMBL" id="JAZDRP010000002">
    <property type="protein sequence ID" value="MEE2525338.1"/>
    <property type="molecule type" value="Genomic_DNA"/>
</dbReference>
<organism evidence="2 3">
    <name type="scientific">Hyphobacterium lacteum</name>
    <dbReference type="NCBI Taxonomy" id="3116575"/>
    <lineage>
        <taxon>Bacteria</taxon>
        <taxon>Pseudomonadati</taxon>
        <taxon>Pseudomonadota</taxon>
        <taxon>Alphaproteobacteria</taxon>
        <taxon>Maricaulales</taxon>
        <taxon>Maricaulaceae</taxon>
        <taxon>Hyphobacterium</taxon>
    </lineage>
</organism>
<protein>
    <submittedName>
        <fullName evidence="2">Uncharacterized protein</fullName>
    </submittedName>
</protein>
<name>A0ABU7LN37_9PROT</name>
<reference evidence="2 3" key="1">
    <citation type="submission" date="2024-01" db="EMBL/GenBank/DDBJ databases">
        <title>Hyphobacterium bacterium isolated from marine sediment.</title>
        <authorList>
            <person name="Zhao S."/>
        </authorList>
    </citation>
    <scope>NUCLEOTIDE SEQUENCE [LARGE SCALE GENOMIC DNA]</scope>
    <source>
        <strain evidence="3">HN65</strain>
    </source>
</reference>
<evidence type="ECO:0000313" key="3">
    <source>
        <dbReference type="Proteomes" id="UP001354971"/>
    </source>
</evidence>